<evidence type="ECO:0000256" key="1">
    <source>
        <dbReference type="SAM" id="MobiDB-lite"/>
    </source>
</evidence>
<proteinExistence type="predicted"/>
<feature type="compositionally biased region" description="Basic and acidic residues" evidence="1">
    <location>
        <begin position="70"/>
        <end position="96"/>
    </location>
</feature>
<reference evidence="2 3" key="1">
    <citation type="journal article" date="2019" name="PLoS Genet.">
        <title>Convergent evolution of linked mating-type loci in basidiomycete fungi.</title>
        <authorList>
            <person name="Sun S."/>
            <person name="Coelho M.A."/>
            <person name="Heitman J."/>
            <person name="Nowrousian M."/>
        </authorList>
    </citation>
    <scope>NUCLEOTIDE SEQUENCE [LARGE SCALE GENOMIC DNA]</scope>
    <source>
        <strain evidence="2 3">CBS 4282</strain>
    </source>
</reference>
<name>A0A7D8UZN2_VANHU</name>
<dbReference type="EMBL" id="QKWK01000011">
    <property type="protein sequence ID" value="TXT05931.1"/>
    <property type="molecule type" value="Genomic_DNA"/>
</dbReference>
<feature type="region of interest" description="Disordered" evidence="1">
    <location>
        <begin position="44"/>
        <end position="116"/>
    </location>
</feature>
<evidence type="ECO:0000313" key="2">
    <source>
        <dbReference type="EMBL" id="TXT05931.1"/>
    </source>
</evidence>
<dbReference type="OrthoDB" id="2538110at2759"/>
<accession>A0A7D8UZN2</accession>
<gene>
    <name evidence="2" type="ORF">VHUM_03692</name>
</gene>
<comment type="caution">
    <text evidence="2">The sequence shown here is derived from an EMBL/GenBank/DDBJ whole genome shotgun (WGS) entry which is preliminary data.</text>
</comment>
<keyword evidence="3" id="KW-1185">Reference proteome</keyword>
<protein>
    <submittedName>
        <fullName evidence="2">Uncharacterized protein</fullName>
    </submittedName>
</protein>
<feature type="compositionally biased region" description="Basic residues" evidence="1">
    <location>
        <begin position="97"/>
        <end position="116"/>
    </location>
</feature>
<sequence>MSWLAVRLGGVGGKKEPEVIYATRYSDEFKYRPASSPVITEHLKDGRIRIRGASPGSHGVRPGDMPKTPAQREYERRIKKEEALEAAKKKFKESKTKRGGGKSGKGKRKRGKGSEP</sequence>
<evidence type="ECO:0000313" key="3">
    <source>
        <dbReference type="Proteomes" id="UP000473826"/>
    </source>
</evidence>
<dbReference type="Proteomes" id="UP000473826">
    <property type="component" value="Unassembled WGS sequence"/>
</dbReference>
<dbReference type="AlphaFoldDB" id="A0A7D8UZN2"/>
<organism evidence="2 3">
    <name type="scientific">Vanrija humicola</name>
    <name type="common">Yeast</name>
    <name type="synonym">Cryptococcus humicola</name>
    <dbReference type="NCBI Taxonomy" id="5417"/>
    <lineage>
        <taxon>Eukaryota</taxon>
        <taxon>Fungi</taxon>
        <taxon>Dikarya</taxon>
        <taxon>Basidiomycota</taxon>
        <taxon>Agaricomycotina</taxon>
        <taxon>Tremellomycetes</taxon>
        <taxon>Trichosporonales</taxon>
        <taxon>Trichosporonaceae</taxon>
        <taxon>Vanrija</taxon>
    </lineage>
</organism>